<dbReference type="AlphaFoldDB" id="A0A3S0ZPT6"/>
<reference evidence="5 6" key="1">
    <citation type="submission" date="2019-01" db="EMBL/GenBank/DDBJ databases">
        <title>A draft genome assembly of the solar-powered sea slug Elysia chlorotica.</title>
        <authorList>
            <person name="Cai H."/>
            <person name="Li Q."/>
            <person name="Fang X."/>
            <person name="Li J."/>
            <person name="Curtis N.E."/>
            <person name="Altenburger A."/>
            <person name="Shibata T."/>
            <person name="Feng M."/>
            <person name="Maeda T."/>
            <person name="Schwartz J.A."/>
            <person name="Shigenobu S."/>
            <person name="Lundholm N."/>
            <person name="Nishiyama T."/>
            <person name="Yang H."/>
            <person name="Hasebe M."/>
            <person name="Li S."/>
            <person name="Pierce S.K."/>
            <person name="Wang J."/>
        </authorList>
    </citation>
    <scope>NUCLEOTIDE SEQUENCE [LARGE SCALE GENOMIC DNA]</scope>
    <source>
        <strain evidence="5">EC2010</strain>
        <tissue evidence="5">Whole organism of an adult</tissue>
    </source>
</reference>
<keyword evidence="6" id="KW-1185">Reference proteome</keyword>
<dbReference type="SMART" id="SM00558">
    <property type="entry name" value="JmjC"/>
    <property type="match status" value="1"/>
</dbReference>
<dbReference type="OrthoDB" id="47172at2759"/>
<protein>
    <recommendedName>
        <fullName evidence="4">JmjC domain-containing protein</fullName>
    </recommendedName>
</protein>
<evidence type="ECO:0000256" key="3">
    <source>
        <dbReference type="ARBA" id="ARBA00037342"/>
    </source>
</evidence>
<feature type="domain" description="JmjC" evidence="4">
    <location>
        <begin position="92"/>
        <end position="253"/>
    </location>
</feature>
<dbReference type="EMBL" id="RQTK01000266">
    <property type="protein sequence ID" value="RUS82910.1"/>
    <property type="molecule type" value="Genomic_DNA"/>
</dbReference>
<dbReference type="STRING" id="188477.A0A3S0ZPT6"/>
<dbReference type="SUPFAM" id="SSF51197">
    <property type="entry name" value="Clavaminate synthase-like"/>
    <property type="match status" value="1"/>
</dbReference>
<organism evidence="5 6">
    <name type="scientific">Elysia chlorotica</name>
    <name type="common">Eastern emerald elysia</name>
    <name type="synonym">Sea slug</name>
    <dbReference type="NCBI Taxonomy" id="188477"/>
    <lineage>
        <taxon>Eukaryota</taxon>
        <taxon>Metazoa</taxon>
        <taxon>Spiralia</taxon>
        <taxon>Lophotrochozoa</taxon>
        <taxon>Mollusca</taxon>
        <taxon>Gastropoda</taxon>
        <taxon>Heterobranchia</taxon>
        <taxon>Euthyneura</taxon>
        <taxon>Panpulmonata</taxon>
        <taxon>Sacoglossa</taxon>
        <taxon>Placobranchoidea</taxon>
        <taxon>Plakobranchidae</taxon>
        <taxon>Elysia</taxon>
    </lineage>
</organism>
<gene>
    <name evidence="5" type="ORF">EGW08_009333</name>
</gene>
<accession>A0A3S0ZPT6</accession>
<dbReference type="PANTHER" id="PTHR12461">
    <property type="entry name" value="HYPOXIA-INDUCIBLE FACTOR 1 ALPHA INHIBITOR-RELATED"/>
    <property type="match status" value="1"/>
</dbReference>
<evidence type="ECO:0000256" key="2">
    <source>
        <dbReference type="ARBA" id="ARBA00022490"/>
    </source>
</evidence>
<dbReference type="FunFam" id="2.60.120.650:FF:000018">
    <property type="entry name" value="HSPB1-associated protein 1 homolog"/>
    <property type="match status" value="1"/>
</dbReference>
<dbReference type="InterPro" id="IPR003347">
    <property type="entry name" value="JmjC_dom"/>
</dbReference>
<dbReference type="InterPro" id="IPR041667">
    <property type="entry name" value="Cupin_8"/>
</dbReference>
<dbReference type="PANTHER" id="PTHR12461:SF43">
    <property type="entry name" value="HSPB1-ASSOCIATED PROTEIN 1"/>
    <property type="match status" value="1"/>
</dbReference>
<dbReference type="PROSITE" id="PS51184">
    <property type="entry name" value="JMJC"/>
    <property type="match status" value="1"/>
</dbReference>
<evidence type="ECO:0000256" key="1">
    <source>
        <dbReference type="ARBA" id="ARBA00004496"/>
    </source>
</evidence>
<comment type="function">
    <text evidence="3">May play a role in cellular stress response.</text>
</comment>
<comment type="caution">
    <text evidence="5">The sequence shown here is derived from an EMBL/GenBank/DDBJ whole genome shotgun (WGS) entry which is preliminary data.</text>
</comment>
<comment type="subcellular location">
    <subcellularLocation>
        <location evidence="1">Cytoplasm</location>
    </subcellularLocation>
</comment>
<proteinExistence type="predicted"/>
<dbReference type="GO" id="GO:0005737">
    <property type="term" value="C:cytoplasm"/>
    <property type="evidence" value="ECO:0007669"/>
    <property type="project" value="UniProtKB-SubCell"/>
</dbReference>
<keyword evidence="2" id="KW-0963">Cytoplasm</keyword>
<evidence type="ECO:0000259" key="4">
    <source>
        <dbReference type="PROSITE" id="PS51184"/>
    </source>
</evidence>
<dbReference type="Pfam" id="PF13621">
    <property type="entry name" value="Cupin_8"/>
    <property type="match status" value="1"/>
</dbReference>
<sequence length="608" mass="68645">MRRCNLNTPFVASGICDIWPARSWDTGFLAEILRGKTFACRVSKMNCERTMETECAHLKISVKDFNDWLSGDSHYPNPLAEFSRTEHCCYIDYKYMKDMFHDNPDIFSHVRWSCLGLPEFDGSDSTIWIGSDGANTPCHQDTYGFNLVTQIQGRKLWVLFPPEDSQFLYPTRVPYEESSVFSAVNIRNPDLKSFPLLKNSHPVIVVLSPGQTLYVPRHWWHYVQSLEPSISVNVWVPVASDKESRYQEAITRALASSLIRDFARIDGGDNSFDCLGGWLNPTESLTDAVINMEFVKTSLCHVLEDKRSSTNAEKEMCHPTDLAVQKSSGERKSASEEDSYLCKLASALEIYPVSQVCSPLEVNCLKRQLSDTDSSIKFTKKLKLNFDCTSVQSHDLSVEDKEGVRDGERKFSSKKLFSIDCCSVNVYVAYMRDLCYQTFCSCQRNSQKQWPTIANTTHVAAIDQTHQAEHKKSLDSNSKKRYTDTVKVEPSSFSVSSFSNKEDLDCNDTHISSHQNQTATDQHSKCPQSECLTALDSLISCAGTSVNGKDHQHGQTSIKDTPIQMLTHAEVAEAFLTCVLQPNIVSAVAVKLREHCNSLLRVKKRKFE</sequence>
<dbReference type="Proteomes" id="UP000271974">
    <property type="component" value="Unassembled WGS sequence"/>
</dbReference>
<dbReference type="Gene3D" id="2.60.120.650">
    <property type="entry name" value="Cupin"/>
    <property type="match status" value="1"/>
</dbReference>
<evidence type="ECO:0000313" key="6">
    <source>
        <dbReference type="Proteomes" id="UP000271974"/>
    </source>
</evidence>
<name>A0A3S0ZPT6_ELYCH</name>
<evidence type="ECO:0000313" key="5">
    <source>
        <dbReference type="EMBL" id="RUS82910.1"/>
    </source>
</evidence>